<evidence type="ECO:0000313" key="7">
    <source>
        <dbReference type="EMBL" id="EUC49136.1"/>
    </source>
</evidence>
<feature type="region of interest" description="Disordered" evidence="5">
    <location>
        <begin position="102"/>
        <end position="131"/>
    </location>
</feature>
<dbReference type="EMBL" id="KI963934">
    <property type="protein sequence ID" value="EUC49136.1"/>
    <property type="molecule type" value="Genomic_DNA"/>
</dbReference>
<dbReference type="HOGENOM" id="CLU_1981434_0_0_1"/>
<evidence type="ECO:0000256" key="5">
    <source>
        <dbReference type="SAM" id="MobiDB-lite"/>
    </source>
</evidence>
<protein>
    <recommendedName>
        <fullName evidence="6">RING-type domain-containing protein</fullName>
    </recommendedName>
</protein>
<keyword evidence="1" id="KW-0479">Metal-binding</keyword>
<accession>W6ZZE9</accession>
<dbReference type="GeneID" id="19126648"/>
<dbReference type="Gene3D" id="3.30.40.10">
    <property type="entry name" value="Zinc/RING finger domain, C3HC4 (zinc finger)"/>
    <property type="match status" value="1"/>
</dbReference>
<name>W6ZZE9_COCMI</name>
<dbReference type="Pfam" id="PF13639">
    <property type="entry name" value="zf-RING_2"/>
    <property type="match status" value="1"/>
</dbReference>
<gene>
    <name evidence="7" type="ORF">COCMIDRAFT_85338</name>
</gene>
<dbReference type="SUPFAM" id="SSF57850">
    <property type="entry name" value="RING/U-box"/>
    <property type="match status" value="1"/>
</dbReference>
<dbReference type="SMART" id="SM00184">
    <property type="entry name" value="RING"/>
    <property type="match status" value="1"/>
</dbReference>
<dbReference type="KEGG" id="bor:COCMIDRAFT_85338"/>
<evidence type="ECO:0000256" key="3">
    <source>
        <dbReference type="ARBA" id="ARBA00022833"/>
    </source>
</evidence>
<reference evidence="7 8" key="1">
    <citation type="journal article" date="2013" name="PLoS Genet.">
        <title>Comparative genome structure, secondary metabolite, and effector coding capacity across Cochliobolus pathogens.</title>
        <authorList>
            <person name="Condon B.J."/>
            <person name="Leng Y."/>
            <person name="Wu D."/>
            <person name="Bushley K.E."/>
            <person name="Ohm R.A."/>
            <person name="Otillar R."/>
            <person name="Martin J."/>
            <person name="Schackwitz W."/>
            <person name="Grimwood J."/>
            <person name="MohdZainudin N."/>
            <person name="Xue C."/>
            <person name="Wang R."/>
            <person name="Manning V.A."/>
            <person name="Dhillon B."/>
            <person name="Tu Z.J."/>
            <person name="Steffenson B.J."/>
            <person name="Salamov A."/>
            <person name="Sun H."/>
            <person name="Lowry S."/>
            <person name="LaButti K."/>
            <person name="Han J."/>
            <person name="Copeland A."/>
            <person name="Lindquist E."/>
            <person name="Barry K."/>
            <person name="Schmutz J."/>
            <person name="Baker S.E."/>
            <person name="Ciuffetti L.M."/>
            <person name="Grigoriev I.V."/>
            <person name="Zhong S."/>
            <person name="Turgeon B.G."/>
        </authorList>
    </citation>
    <scope>NUCLEOTIDE SEQUENCE [LARGE SCALE GENOMIC DNA]</scope>
    <source>
        <strain evidence="7 8">ATCC 44560</strain>
    </source>
</reference>
<dbReference type="AlphaFoldDB" id="W6ZZE9"/>
<proteinExistence type="predicted"/>
<evidence type="ECO:0000259" key="6">
    <source>
        <dbReference type="PROSITE" id="PS50089"/>
    </source>
</evidence>
<feature type="compositionally biased region" description="Polar residues" evidence="5">
    <location>
        <begin position="40"/>
        <end position="52"/>
    </location>
</feature>
<evidence type="ECO:0000256" key="2">
    <source>
        <dbReference type="ARBA" id="ARBA00022771"/>
    </source>
</evidence>
<dbReference type="GO" id="GO:0008270">
    <property type="term" value="F:zinc ion binding"/>
    <property type="evidence" value="ECO:0007669"/>
    <property type="project" value="UniProtKB-KW"/>
</dbReference>
<dbReference type="InterPro" id="IPR013083">
    <property type="entry name" value="Znf_RING/FYVE/PHD"/>
</dbReference>
<feature type="region of interest" description="Disordered" evidence="5">
    <location>
        <begin position="40"/>
        <end position="63"/>
    </location>
</feature>
<dbReference type="PANTHER" id="PTHR15710">
    <property type="entry name" value="E3 UBIQUITIN-PROTEIN LIGASE PRAJA"/>
    <property type="match status" value="1"/>
</dbReference>
<keyword evidence="2 4" id="KW-0863">Zinc-finger</keyword>
<evidence type="ECO:0000256" key="4">
    <source>
        <dbReference type="PROSITE-ProRule" id="PRU00175"/>
    </source>
</evidence>
<evidence type="ECO:0000313" key="8">
    <source>
        <dbReference type="Proteomes" id="UP000054032"/>
    </source>
</evidence>
<dbReference type="OrthoDB" id="3694173at2759"/>
<dbReference type="Proteomes" id="UP000054032">
    <property type="component" value="Unassembled WGS sequence"/>
</dbReference>
<keyword evidence="3" id="KW-0862">Zinc</keyword>
<organism evidence="7 8">
    <name type="scientific">Bipolaris oryzae ATCC 44560</name>
    <dbReference type="NCBI Taxonomy" id="930090"/>
    <lineage>
        <taxon>Eukaryota</taxon>
        <taxon>Fungi</taxon>
        <taxon>Dikarya</taxon>
        <taxon>Ascomycota</taxon>
        <taxon>Pezizomycotina</taxon>
        <taxon>Dothideomycetes</taxon>
        <taxon>Pleosporomycetidae</taxon>
        <taxon>Pleosporales</taxon>
        <taxon>Pleosporineae</taxon>
        <taxon>Pleosporaceae</taxon>
        <taxon>Bipolaris</taxon>
    </lineage>
</organism>
<dbReference type="RefSeq" id="XP_007684329.1">
    <property type="nucleotide sequence ID" value="XM_007686139.1"/>
</dbReference>
<feature type="domain" description="RING-type" evidence="6">
    <location>
        <begin position="27"/>
        <end position="95"/>
    </location>
</feature>
<dbReference type="InterPro" id="IPR001841">
    <property type="entry name" value="Znf_RING"/>
</dbReference>
<evidence type="ECO:0000256" key="1">
    <source>
        <dbReference type="ARBA" id="ARBA00022723"/>
    </source>
</evidence>
<sequence length="145" mass="16242">MPDLPTKADFLAHRLVACPVPDEDTDCPICQEQFTSAPSTLNDITESDSTSLPDGATNEDAESRVPTRMLCCNNVFCHRCITAWLNSANTCPTCRVQLFEVPEPEPEPEPDPSEFDESDESDGSDYEGEYYEEEFDVLMQFDTDD</sequence>
<dbReference type="PROSITE" id="PS50089">
    <property type="entry name" value="ZF_RING_2"/>
    <property type="match status" value="1"/>
</dbReference>
<keyword evidence="8" id="KW-1185">Reference proteome</keyword>